<dbReference type="InterPro" id="IPR015292">
    <property type="entry name" value="Tscrpt_reg_YbiH_C"/>
</dbReference>
<dbReference type="InterPro" id="IPR009057">
    <property type="entry name" value="Homeodomain-like_sf"/>
</dbReference>
<feature type="domain" description="HTH tetR-type" evidence="3">
    <location>
        <begin position="10"/>
        <end position="70"/>
    </location>
</feature>
<dbReference type="Pfam" id="PF09209">
    <property type="entry name" value="CecR_C"/>
    <property type="match status" value="1"/>
</dbReference>
<dbReference type="PANTHER" id="PTHR30055:SF235">
    <property type="entry name" value="TRANSCRIPTIONAL REGULATORY PROTEIN"/>
    <property type="match status" value="1"/>
</dbReference>
<dbReference type="OrthoDB" id="2356263at2"/>
<dbReference type="eggNOG" id="COG1309">
    <property type="taxonomic scope" value="Bacteria"/>
</dbReference>
<dbReference type="SUPFAM" id="SSF46689">
    <property type="entry name" value="Homeodomain-like"/>
    <property type="match status" value="1"/>
</dbReference>
<name>A0A059FI37_9PROT</name>
<dbReference type="InterPro" id="IPR050109">
    <property type="entry name" value="HTH-type_TetR-like_transc_reg"/>
</dbReference>
<dbReference type="RefSeq" id="WP_035578396.1">
    <property type="nucleotide sequence ID" value="NZ_ARYJ01000002.1"/>
</dbReference>
<dbReference type="PANTHER" id="PTHR30055">
    <property type="entry name" value="HTH-TYPE TRANSCRIPTIONAL REGULATOR RUTR"/>
    <property type="match status" value="1"/>
</dbReference>
<evidence type="ECO:0000256" key="2">
    <source>
        <dbReference type="PROSITE-ProRule" id="PRU00335"/>
    </source>
</evidence>
<evidence type="ECO:0000256" key="1">
    <source>
        <dbReference type="ARBA" id="ARBA00023125"/>
    </source>
</evidence>
<dbReference type="GO" id="GO:0000976">
    <property type="term" value="F:transcription cis-regulatory region binding"/>
    <property type="evidence" value="ECO:0007669"/>
    <property type="project" value="TreeGrafter"/>
</dbReference>
<accession>A0A059FI37</accession>
<dbReference type="InterPro" id="IPR001647">
    <property type="entry name" value="HTH_TetR"/>
</dbReference>
<dbReference type="Proteomes" id="UP000024816">
    <property type="component" value="Unassembled WGS sequence"/>
</dbReference>
<dbReference type="STRING" id="1280952.HJA_03771"/>
<dbReference type="PRINTS" id="PR00455">
    <property type="entry name" value="HTHTETR"/>
</dbReference>
<organism evidence="4 5">
    <name type="scientific">Hyphomonas jannaschiana VP2</name>
    <dbReference type="NCBI Taxonomy" id="1280952"/>
    <lineage>
        <taxon>Bacteria</taxon>
        <taxon>Pseudomonadati</taxon>
        <taxon>Pseudomonadota</taxon>
        <taxon>Alphaproteobacteria</taxon>
        <taxon>Hyphomonadales</taxon>
        <taxon>Hyphomonadaceae</taxon>
        <taxon>Hyphomonas</taxon>
    </lineage>
</organism>
<dbReference type="GO" id="GO:0003700">
    <property type="term" value="F:DNA-binding transcription factor activity"/>
    <property type="evidence" value="ECO:0007669"/>
    <property type="project" value="TreeGrafter"/>
</dbReference>
<reference evidence="4 5" key="1">
    <citation type="journal article" date="2014" name="Antonie Van Leeuwenhoek">
        <title>Hyphomonas beringensis sp. nov. and Hyphomonas chukchiensis sp. nov., isolated from surface seawater of the Bering Sea and Chukchi Sea.</title>
        <authorList>
            <person name="Li C."/>
            <person name="Lai Q."/>
            <person name="Li G."/>
            <person name="Dong C."/>
            <person name="Wang J."/>
            <person name="Liao Y."/>
            <person name="Shao Z."/>
        </authorList>
    </citation>
    <scope>NUCLEOTIDE SEQUENCE [LARGE SCALE GENOMIC DNA]</scope>
    <source>
        <strain evidence="4 5">VP2</strain>
    </source>
</reference>
<sequence length="217" mass="23861">MSKPDDSRSIETRDQLVQAAIELFGLAGYDGTSTRAISSKAGASLGAIPYHFKTKENLYLAAAETIAEQVSRKLGPALDAFETQIYSDKLSRKRAISLLEEIFTPFVMMLASNDSETWARFTLREQAVPTKAFEILYASDIGRFFRAVVHLTAIASGDDAASQTARIRGLTLVGQALAFRAARALSLRTLEREDLGAQEIALITTAIRENIRLLQYL</sequence>
<keyword evidence="1 2" id="KW-0238">DNA-binding</keyword>
<dbReference type="Gene3D" id="1.10.357.10">
    <property type="entry name" value="Tetracycline Repressor, domain 2"/>
    <property type="match status" value="1"/>
</dbReference>
<dbReference type="Gene3D" id="1.10.10.60">
    <property type="entry name" value="Homeodomain-like"/>
    <property type="match status" value="1"/>
</dbReference>
<evidence type="ECO:0000313" key="4">
    <source>
        <dbReference type="EMBL" id="KCZ90315.1"/>
    </source>
</evidence>
<evidence type="ECO:0000313" key="5">
    <source>
        <dbReference type="Proteomes" id="UP000024816"/>
    </source>
</evidence>
<dbReference type="AlphaFoldDB" id="A0A059FI37"/>
<dbReference type="Pfam" id="PF00440">
    <property type="entry name" value="TetR_N"/>
    <property type="match status" value="1"/>
</dbReference>
<protein>
    <submittedName>
        <fullName evidence="4">TetR family transcriptional regulator</fullName>
    </submittedName>
</protein>
<dbReference type="EMBL" id="ARYJ01000002">
    <property type="protein sequence ID" value="KCZ90315.1"/>
    <property type="molecule type" value="Genomic_DNA"/>
</dbReference>
<proteinExistence type="predicted"/>
<dbReference type="SUPFAM" id="SSF48498">
    <property type="entry name" value="Tetracyclin repressor-like, C-terminal domain"/>
    <property type="match status" value="1"/>
</dbReference>
<comment type="caution">
    <text evidence="4">The sequence shown here is derived from an EMBL/GenBank/DDBJ whole genome shotgun (WGS) entry which is preliminary data.</text>
</comment>
<dbReference type="PROSITE" id="PS50977">
    <property type="entry name" value="HTH_TETR_2"/>
    <property type="match status" value="1"/>
</dbReference>
<gene>
    <name evidence="4" type="ORF">HJA_03771</name>
</gene>
<dbReference type="PATRIC" id="fig|1280952.3.peg.752"/>
<feature type="DNA-binding region" description="H-T-H motif" evidence="2">
    <location>
        <begin position="33"/>
        <end position="52"/>
    </location>
</feature>
<dbReference type="InterPro" id="IPR036271">
    <property type="entry name" value="Tet_transcr_reg_TetR-rel_C_sf"/>
</dbReference>
<keyword evidence="5" id="KW-1185">Reference proteome</keyword>
<evidence type="ECO:0000259" key="3">
    <source>
        <dbReference type="PROSITE" id="PS50977"/>
    </source>
</evidence>